<feature type="transmembrane region" description="Helical" evidence="8">
    <location>
        <begin position="336"/>
        <end position="355"/>
    </location>
</feature>
<evidence type="ECO:0000256" key="7">
    <source>
        <dbReference type="SAM" id="MobiDB-lite"/>
    </source>
</evidence>
<gene>
    <name evidence="9" type="ORF">GCM10022280_10770</name>
</gene>
<feature type="transmembrane region" description="Helical" evidence="8">
    <location>
        <begin position="434"/>
        <end position="454"/>
    </location>
</feature>
<evidence type="ECO:0000256" key="2">
    <source>
        <dbReference type="ARBA" id="ARBA00022448"/>
    </source>
</evidence>
<feature type="transmembrane region" description="Helical" evidence="8">
    <location>
        <begin position="377"/>
        <end position="395"/>
    </location>
</feature>
<organism evidence="9 10">
    <name type="scientific">Sphingomonas swuensis</name>
    <dbReference type="NCBI Taxonomy" id="977800"/>
    <lineage>
        <taxon>Bacteria</taxon>
        <taxon>Pseudomonadati</taxon>
        <taxon>Pseudomonadota</taxon>
        <taxon>Alphaproteobacteria</taxon>
        <taxon>Sphingomonadales</taxon>
        <taxon>Sphingomonadaceae</taxon>
        <taxon>Sphingomonas</taxon>
    </lineage>
</organism>
<dbReference type="NCBIfam" id="TIGR00797">
    <property type="entry name" value="matE"/>
    <property type="match status" value="1"/>
</dbReference>
<accession>A0ABP7SNF6</accession>
<dbReference type="Proteomes" id="UP001500235">
    <property type="component" value="Unassembled WGS sequence"/>
</dbReference>
<evidence type="ECO:0000313" key="9">
    <source>
        <dbReference type="EMBL" id="GAA4014222.1"/>
    </source>
</evidence>
<evidence type="ECO:0000256" key="3">
    <source>
        <dbReference type="ARBA" id="ARBA00022475"/>
    </source>
</evidence>
<evidence type="ECO:0000256" key="8">
    <source>
        <dbReference type="SAM" id="Phobius"/>
    </source>
</evidence>
<keyword evidence="3" id="KW-1003">Cell membrane</keyword>
<feature type="region of interest" description="Disordered" evidence="7">
    <location>
        <begin position="1"/>
        <end position="21"/>
    </location>
</feature>
<comment type="caution">
    <text evidence="9">The sequence shown here is derived from an EMBL/GenBank/DDBJ whole genome shotgun (WGS) entry which is preliminary data.</text>
</comment>
<dbReference type="PANTHER" id="PTHR43549:SF3">
    <property type="entry name" value="MULTIDRUG RESISTANCE PROTEIN YPNP-RELATED"/>
    <property type="match status" value="1"/>
</dbReference>
<feature type="transmembrane region" description="Helical" evidence="8">
    <location>
        <begin position="148"/>
        <end position="167"/>
    </location>
</feature>
<dbReference type="RefSeq" id="WP_344706350.1">
    <property type="nucleotide sequence ID" value="NZ_BAABBQ010000001.1"/>
</dbReference>
<keyword evidence="6 8" id="KW-0472">Membrane</keyword>
<keyword evidence="4 8" id="KW-0812">Transmembrane</keyword>
<dbReference type="PANTHER" id="PTHR43549">
    <property type="entry name" value="MULTIDRUG RESISTANCE PROTEIN YPNP-RELATED"/>
    <property type="match status" value="1"/>
</dbReference>
<evidence type="ECO:0000313" key="10">
    <source>
        <dbReference type="Proteomes" id="UP001500235"/>
    </source>
</evidence>
<reference evidence="10" key="1">
    <citation type="journal article" date="2019" name="Int. J. Syst. Evol. Microbiol.">
        <title>The Global Catalogue of Microorganisms (GCM) 10K type strain sequencing project: providing services to taxonomists for standard genome sequencing and annotation.</title>
        <authorList>
            <consortium name="The Broad Institute Genomics Platform"/>
            <consortium name="The Broad Institute Genome Sequencing Center for Infectious Disease"/>
            <person name="Wu L."/>
            <person name="Ma J."/>
        </authorList>
    </citation>
    <scope>NUCLEOTIDE SEQUENCE [LARGE SCALE GENOMIC DNA]</scope>
    <source>
        <strain evidence="10">JCM 17563</strain>
    </source>
</reference>
<dbReference type="InterPro" id="IPR048279">
    <property type="entry name" value="MdtK-like"/>
</dbReference>
<name>A0ABP7SNF6_9SPHN</name>
<keyword evidence="2" id="KW-0813">Transport</keyword>
<evidence type="ECO:0000256" key="5">
    <source>
        <dbReference type="ARBA" id="ARBA00022989"/>
    </source>
</evidence>
<keyword evidence="10" id="KW-1185">Reference proteome</keyword>
<dbReference type="PIRSF" id="PIRSF006603">
    <property type="entry name" value="DinF"/>
    <property type="match status" value="1"/>
</dbReference>
<evidence type="ECO:0000256" key="6">
    <source>
        <dbReference type="ARBA" id="ARBA00023136"/>
    </source>
</evidence>
<feature type="transmembrane region" description="Helical" evidence="8">
    <location>
        <begin position="302"/>
        <end position="324"/>
    </location>
</feature>
<keyword evidence="5 8" id="KW-1133">Transmembrane helix</keyword>
<dbReference type="EMBL" id="BAABBQ010000001">
    <property type="protein sequence ID" value="GAA4014222.1"/>
    <property type="molecule type" value="Genomic_DNA"/>
</dbReference>
<evidence type="ECO:0000256" key="1">
    <source>
        <dbReference type="ARBA" id="ARBA00004429"/>
    </source>
</evidence>
<sequence>MADREAETPTRASPNRRDLTQGPIGTTLLAFALPTLGSSILQSLNGSINSAWVGRLIGEDALAATANANMTVFVLTAFTFGFSMAASILIAQAFGRRDTEAARRAFGTAFGFFAMLGTAVAVVGWFLSPSILRLLGTPPEAVPLADDYLRIIFLGMPPAILLVMLMMSLRGSGDSLTPLWFMGLSVLIDSGLNPLFISGIGPFPRLGIAGSATATVVANWVALAGLLAYLYLKDLPLRLRGHELSYLKPSGACLRTVVFKGLPMGLQMIVISVSSLILVGLVNAQGVHTTAAYGVTMQLWTYIQMPAMAFGAAVSAMTAQNIGAGRWDRVARITRTGIIQTLAITALLIGLFTLFDRPALALFLGEDSPALPIAQRIQWLATWSFLVFGVTLVLFGTVRANGAVVGPLVILAIGLLPVRLGFAYFGQRWIGPDALWLSFPASTLVNLTLAIAYYKSGHWRRAKMGTPAAHLEEAATAPI</sequence>
<feature type="transmembrane region" description="Helical" evidence="8">
    <location>
        <begin position="206"/>
        <end position="232"/>
    </location>
</feature>
<comment type="subcellular location">
    <subcellularLocation>
        <location evidence="1">Cell inner membrane</location>
        <topology evidence="1">Multi-pass membrane protein</topology>
    </subcellularLocation>
</comment>
<feature type="transmembrane region" description="Helical" evidence="8">
    <location>
        <begin position="264"/>
        <end position="282"/>
    </location>
</feature>
<dbReference type="CDD" id="cd13138">
    <property type="entry name" value="MATE_yoeA_like"/>
    <property type="match status" value="1"/>
</dbReference>
<dbReference type="InterPro" id="IPR052031">
    <property type="entry name" value="Membrane_Transporter-Flippase"/>
</dbReference>
<feature type="transmembrane region" description="Helical" evidence="8">
    <location>
        <begin position="179"/>
        <end position="200"/>
    </location>
</feature>
<feature type="transmembrane region" description="Helical" evidence="8">
    <location>
        <begin position="106"/>
        <end position="128"/>
    </location>
</feature>
<dbReference type="InterPro" id="IPR002528">
    <property type="entry name" value="MATE_fam"/>
</dbReference>
<feature type="transmembrane region" description="Helical" evidence="8">
    <location>
        <begin position="72"/>
        <end position="94"/>
    </location>
</feature>
<protein>
    <submittedName>
        <fullName evidence="9">MATE family efflux transporter</fullName>
    </submittedName>
</protein>
<evidence type="ECO:0000256" key="4">
    <source>
        <dbReference type="ARBA" id="ARBA00022692"/>
    </source>
</evidence>
<proteinExistence type="predicted"/>
<feature type="transmembrane region" description="Helical" evidence="8">
    <location>
        <begin position="402"/>
        <end position="422"/>
    </location>
</feature>
<dbReference type="Pfam" id="PF01554">
    <property type="entry name" value="MatE"/>
    <property type="match status" value="2"/>
</dbReference>